<accession>A0ABC8UAP6</accession>
<gene>
    <name evidence="6" type="ORF">ILEXP_LOCUS48489</name>
</gene>
<dbReference type="GO" id="GO:0005634">
    <property type="term" value="C:nucleus"/>
    <property type="evidence" value="ECO:0007669"/>
    <property type="project" value="UniProtKB-SubCell"/>
</dbReference>
<dbReference type="AlphaFoldDB" id="A0ABC8UAP6"/>
<keyword evidence="7" id="KW-1185">Reference proteome</keyword>
<dbReference type="Proteomes" id="UP001642360">
    <property type="component" value="Unassembled WGS sequence"/>
</dbReference>
<evidence type="ECO:0000256" key="3">
    <source>
        <dbReference type="ARBA" id="ARBA00023163"/>
    </source>
</evidence>
<dbReference type="InterPro" id="IPR044847">
    <property type="entry name" value="KAN_fam"/>
</dbReference>
<keyword evidence="4" id="KW-0539">Nucleus</keyword>
<evidence type="ECO:0000256" key="4">
    <source>
        <dbReference type="ARBA" id="ARBA00023242"/>
    </source>
</evidence>
<comment type="subcellular location">
    <subcellularLocation>
        <location evidence="1">Nucleus</location>
    </subcellularLocation>
</comment>
<dbReference type="Gene3D" id="1.10.10.60">
    <property type="entry name" value="Homeodomain-like"/>
    <property type="match status" value="1"/>
</dbReference>
<evidence type="ECO:0000256" key="5">
    <source>
        <dbReference type="SAM" id="MobiDB-lite"/>
    </source>
</evidence>
<dbReference type="NCBIfam" id="TIGR01557">
    <property type="entry name" value="myb_SHAQKYF"/>
    <property type="match status" value="1"/>
</dbReference>
<evidence type="ECO:0000256" key="2">
    <source>
        <dbReference type="ARBA" id="ARBA00023015"/>
    </source>
</evidence>
<name>A0ABC8UAP6_9AQUA</name>
<dbReference type="EMBL" id="CAUOFW020007279">
    <property type="protein sequence ID" value="CAK9178586.1"/>
    <property type="molecule type" value="Genomic_DNA"/>
</dbReference>
<evidence type="ECO:0008006" key="8">
    <source>
        <dbReference type="Google" id="ProtNLM"/>
    </source>
</evidence>
<feature type="compositionally biased region" description="Low complexity" evidence="5">
    <location>
        <begin position="49"/>
        <end position="64"/>
    </location>
</feature>
<keyword evidence="3" id="KW-0804">Transcription</keyword>
<organism evidence="6 7">
    <name type="scientific">Ilex paraguariensis</name>
    <name type="common">yerba mate</name>
    <dbReference type="NCBI Taxonomy" id="185542"/>
    <lineage>
        <taxon>Eukaryota</taxon>
        <taxon>Viridiplantae</taxon>
        <taxon>Streptophyta</taxon>
        <taxon>Embryophyta</taxon>
        <taxon>Tracheophyta</taxon>
        <taxon>Spermatophyta</taxon>
        <taxon>Magnoliopsida</taxon>
        <taxon>eudicotyledons</taxon>
        <taxon>Gunneridae</taxon>
        <taxon>Pentapetalae</taxon>
        <taxon>asterids</taxon>
        <taxon>campanulids</taxon>
        <taxon>Aquifoliales</taxon>
        <taxon>Aquifoliaceae</taxon>
        <taxon>Ilex</taxon>
    </lineage>
</organism>
<evidence type="ECO:0000313" key="6">
    <source>
        <dbReference type="EMBL" id="CAK9178586.1"/>
    </source>
</evidence>
<protein>
    <recommendedName>
        <fullName evidence="8">Transcription factor KAN4</fullName>
    </recommendedName>
</protein>
<reference evidence="6 7" key="1">
    <citation type="submission" date="2024-02" db="EMBL/GenBank/DDBJ databases">
        <authorList>
            <person name="Vignale AGUSTIN F."/>
            <person name="Sosa J E."/>
            <person name="Modenutti C."/>
        </authorList>
    </citation>
    <scope>NUCLEOTIDE SEQUENCE [LARGE SCALE GENOMIC DNA]</scope>
</reference>
<proteinExistence type="predicted"/>
<dbReference type="PANTHER" id="PTHR31496">
    <property type="entry name" value="TRANSCRIPTION FACTOR KAN2-RELATED"/>
    <property type="match status" value="1"/>
</dbReference>
<dbReference type="SUPFAM" id="SSF46689">
    <property type="entry name" value="Homeodomain-like"/>
    <property type="match status" value="1"/>
</dbReference>
<keyword evidence="2" id="KW-0805">Transcription regulation</keyword>
<comment type="caution">
    <text evidence="6">The sequence shown here is derived from an EMBL/GenBank/DDBJ whole genome shotgun (WGS) entry which is preliminary data.</text>
</comment>
<dbReference type="InterPro" id="IPR006447">
    <property type="entry name" value="Myb_dom_plants"/>
</dbReference>
<sequence>MLAPGNEVGLFGLGFAGPGGAQQISPPSIPEYEFKEVVNHGLMRKSYYSDRSPTTDSSSSGGSDLSHENGLFQLERTFNQAHVEPKLSLGFEMTALNPAPSELPTHLHHHHHHHYQPHIYGHEFKRSPRMITGVKRSVRTPRMRWTSILHAHFVHAVHLLGGHERATPKSVLELMNVKDLTLAHVKSHLQVDFHGCFRTFIMSYILYIYMHWCASWAVGVEEYNGMYRTVKSTGRGTGINSESIGSIITNVTGEGETDSVLNQRAVIVEAEEAPSSPLNTLQKDHRDSWSSIKETYNGTQSSQENAVDHPHFEANDSKVDGHEVSLQVPENEGKLDNNSLSSSSDMLLNLEFTLGRPSWQRHFDGSNAFKLRSL</sequence>
<dbReference type="PANTHER" id="PTHR31496:SF25">
    <property type="entry name" value="TRANSCRIPTION FACTOR KAN3-RELATED"/>
    <property type="match status" value="1"/>
</dbReference>
<feature type="region of interest" description="Disordered" evidence="5">
    <location>
        <begin position="47"/>
        <end position="67"/>
    </location>
</feature>
<evidence type="ECO:0000256" key="1">
    <source>
        <dbReference type="ARBA" id="ARBA00004123"/>
    </source>
</evidence>
<evidence type="ECO:0000313" key="7">
    <source>
        <dbReference type="Proteomes" id="UP001642360"/>
    </source>
</evidence>
<dbReference type="InterPro" id="IPR009057">
    <property type="entry name" value="Homeodomain-like_sf"/>
</dbReference>